<name>A0A650F265_9VIRU</name>
<evidence type="ECO:0000256" key="1">
    <source>
        <dbReference type="SAM" id="MobiDB-lite"/>
    </source>
</evidence>
<protein>
    <submittedName>
        <fullName evidence="2">P6</fullName>
    </submittedName>
</protein>
<dbReference type="InterPro" id="IPR008891">
    <property type="entry name" value="Viral_NABP"/>
</dbReference>
<evidence type="ECO:0000313" key="3">
    <source>
        <dbReference type="Proteomes" id="UP000683155"/>
    </source>
</evidence>
<evidence type="ECO:0000313" key="2">
    <source>
        <dbReference type="EMBL" id="QGT76803.1"/>
    </source>
</evidence>
<dbReference type="EMBL" id="MK957246">
    <property type="protein sequence ID" value="QGT76803.1"/>
    <property type="molecule type" value="Genomic_RNA"/>
</dbReference>
<accession>A0A650F265</accession>
<organism evidence="2 3">
    <name type="scientific">Citrus yellow mottle-associated virus</name>
    <dbReference type="NCBI Taxonomy" id="2843960"/>
    <lineage>
        <taxon>Viruses</taxon>
        <taxon>Riboviria</taxon>
        <taxon>Orthornavirae</taxon>
        <taxon>Kitrinoviricota</taxon>
        <taxon>Alsuviricetes</taxon>
        <taxon>Tymovirales</taxon>
        <taxon>Alphaflexiviridae</taxon>
        <taxon>Potexvirus</taxon>
        <taxon>Mandarivirus</taxon>
        <taxon>Potexvirus citriflavimaculae</taxon>
    </lineage>
</organism>
<dbReference type="GeneID" id="80536463"/>
<reference evidence="2" key="1">
    <citation type="submission" date="2019-05" db="EMBL/GenBank/DDBJ databases">
        <title>Citrus yellow mottle virus: a novel mandarivirus from Pakistan.</title>
        <authorList>
            <person name="Wu J."/>
        </authorList>
    </citation>
    <scope>NUCLEOTIDE SEQUENCE [LARGE SCALE GENOMIC DNA]</scope>
    <source>
        <strain evidence="2">CiYMV-PS</strain>
    </source>
</reference>
<sequence length="222" mass="25315">MEPHDQSGPTTRELDEIRGGRERQIRGLRLLPWSPFTRFPVCPPGTTPHSCGTHSQPSNVRCENCQRARKWFGTRDGPRCIHQRPDYPNLKPKQDPFCHLGTFEPILTACLQVLKTLPRDIQITIISCVCDVFISFRCASNRHLGSSRSAVKRRASRLNYCYKCGHPLYLNNNHDCRPGRLCSASISERMALLREGPIRSLTENPIHARAAHYLAHELLDPR</sequence>
<proteinExistence type="predicted"/>
<keyword evidence="3" id="KW-1185">Reference proteome</keyword>
<feature type="region of interest" description="Disordered" evidence="1">
    <location>
        <begin position="1"/>
        <end position="20"/>
    </location>
</feature>
<dbReference type="Proteomes" id="UP000683155">
    <property type="component" value="Segment"/>
</dbReference>
<dbReference type="Pfam" id="PF05515">
    <property type="entry name" value="Viral_NABP"/>
    <property type="match status" value="1"/>
</dbReference>
<dbReference type="RefSeq" id="YP_010798313.1">
    <property type="nucleotide sequence ID" value="NC_076409.1"/>
</dbReference>
<dbReference type="KEGG" id="vg:80536463"/>